<proteinExistence type="predicted"/>
<dbReference type="VEuPathDB" id="VectorBase:GPPI011614"/>
<evidence type="ECO:0000313" key="1">
    <source>
        <dbReference type="EnsemblMetazoa" id="GPPI011614-PA"/>
    </source>
</evidence>
<dbReference type="AlphaFoldDB" id="A0A1B0AX22"/>
<sequence>MDDGVGSVYVHARPKHLSKIEPHIDDTQMMVVIWSRAPCSRVVDPVQNKALLNPYIFYYDLQLLPICTVCFFNMSNLELDIVNQKIFHIILLCKLAVSDSKFILLRRCSSMRTSGEVRETLRKNIS</sequence>
<evidence type="ECO:0000313" key="2">
    <source>
        <dbReference type="Proteomes" id="UP000092460"/>
    </source>
</evidence>
<accession>A0A1B0AX22</accession>
<protein>
    <submittedName>
        <fullName evidence="1">Uncharacterized protein</fullName>
    </submittedName>
</protein>
<organism evidence="1 2">
    <name type="scientific">Glossina palpalis gambiensis</name>
    <dbReference type="NCBI Taxonomy" id="67801"/>
    <lineage>
        <taxon>Eukaryota</taxon>
        <taxon>Metazoa</taxon>
        <taxon>Ecdysozoa</taxon>
        <taxon>Arthropoda</taxon>
        <taxon>Hexapoda</taxon>
        <taxon>Insecta</taxon>
        <taxon>Pterygota</taxon>
        <taxon>Neoptera</taxon>
        <taxon>Endopterygota</taxon>
        <taxon>Diptera</taxon>
        <taxon>Brachycera</taxon>
        <taxon>Muscomorpha</taxon>
        <taxon>Hippoboscoidea</taxon>
        <taxon>Glossinidae</taxon>
        <taxon>Glossina</taxon>
    </lineage>
</organism>
<keyword evidence="2" id="KW-1185">Reference proteome</keyword>
<reference evidence="2" key="1">
    <citation type="submission" date="2015-01" db="EMBL/GenBank/DDBJ databases">
        <authorList>
            <person name="Aksoy S."/>
            <person name="Warren W."/>
            <person name="Wilson R.K."/>
        </authorList>
    </citation>
    <scope>NUCLEOTIDE SEQUENCE [LARGE SCALE GENOMIC DNA]</scope>
    <source>
        <strain evidence="2">IAEA</strain>
    </source>
</reference>
<reference evidence="1" key="2">
    <citation type="submission" date="2020-05" db="UniProtKB">
        <authorList>
            <consortium name="EnsemblMetazoa"/>
        </authorList>
    </citation>
    <scope>IDENTIFICATION</scope>
    <source>
        <strain evidence="1">IAEA</strain>
    </source>
</reference>
<dbReference type="Proteomes" id="UP000092460">
    <property type="component" value="Unassembled WGS sequence"/>
</dbReference>
<name>A0A1B0AX22_9MUSC</name>
<dbReference type="EnsemblMetazoa" id="GPPI011614-RA">
    <property type="protein sequence ID" value="GPPI011614-PA"/>
    <property type="gene ID" value="GPPI011614"/>
</dbReference>
<dbReference type="EMBL" id="JXJN01004980">
    <property type="status" value="NOT_ANNOTATED_CDS"/>
    <property type="molecule type" value="Genomic_DNA"/>
</dbReference>